<evidence type="ECO:0000313" key="2">
    <source>
        <dbReference type="EMBL" id="AVR46553.1"/>
    </source>
</evidence>
<dbReference type="AlphaFoldDB" id="A0A2R3Z8E3"/>
<dbReference type="Proteomes" id="UP000241507">
    <property type="component" value="Chromosome"/>
</dbReference>
<keyword evidence="3" id="KW-1185">Reference proteome</keyword>
<keyword evidence="1" id="KW-1133">Transmembrane helix</keyword>
<name>A0A2R3Z8E3_9FLAO</name>
<protein>
    <submittedName>
        <fullName evidence="2">Uncharacterized protein</fullName>
    </submittedName>
</protein>
<keyword evidence="1" id="KW-0472">Membrane</keyword>
<feature type="transmembrane region" description="Helical" evidence="1">
    <location>
        <begin position="89"/>
        <end position="107"/>
    </location>
</feature>
<organism evidence="2 3">
    <name type="scientific">Christiangramia fulva</name>
    <dbReference type="NCBI Taxonomy" id="2126553"/>
    <lineage>
        <taxon>Bacteria</taxon>
        <taxon>Pseudomonadati</taxon>
        <taxon>Bacteroidota</taxon>
        <taxon>Flavobacteriia</taxon>
        <taxon>Flavobacteriales</taxon>
        <taxon>Flavobacteriaceae</taxon>
        <taxon>Christiangramia</taxon>
    </lineage>
</organism>
<proteinExistence type="predicted"/>
<evidence type="ECO:0000313" key="3">
    <source>
        <dbReference type="Proteomes" id="UP000241507"/>
    </source>
</evidence>
<feature type="transmembrane region" description="Helical" evidence="1">
    <location>
        <begin position="17"/>
        <end position="38"/>
    </location>
</feature>
<sequence>MIFSFLFFYRKTDDKNYFIVFILCFSTILFIFYFTWEIIKHLIFGNFNFTVEVFIDTWIFSVINLVIGMSILFWLGFIFQDIYWGLKWTLVKIMWIFIVAALVTFLFHSEPSLSNTMSLLIFFQFTFFPVLTFYLARNISRVVK</sequence>
<keyword evidence="1" id="KW-0812">Transmembrane</keyword>
<feature type="transmembrane region" description="Helical" evidence="1">
    <location>
        <begin position="119"/>
        <end position="136"/>
    </location>
</feature>
<feature type="transmembrane region" description="Helical" evidence="1">
    <location>
        <begin position="58"/>
        <end position="77"/>
    </location>
</feature>
<evidence type="ECO:0000256" key="1">
    <source>
        <dbReference type="SAM" id="Phobius"/>
    </source>
</evidence>
<gene>
    <name evidence="2" type="ORF">C7S20_15490</name>
</gene>
<accession>A0A2R3Z8E3</accession>
<reference evidence="3" key="1">
    <citation type="submission" date="2018-03" db="EMBL/GenBank/DDBJ databases">
        <title>Gramella fulva sp. nov., isolated from a dry surface of tidal flat.</title>
        <authorList>
            <person name="Hwang S.H."/>
            <person name="Hwang W.M."/>
            <person name="Kang K."/>
            <person name="Ahn T.-Y."/>
        </authorList>
    </citation>
    <scope>NUCLEOTIDE SEQUENCE [LARGE SCALE GENOMIC DNA]</scope>
    <source>
        <strain evidence="3">SH35</strain>
    </source>
</reference>
<dbReference type="KEGG" id="grs:C7S20_15490"/>
<dbReference type="EMBL" id="CP028136">
    <property type="protein sequence ID" value="AVR46553.1"/>
    <property type="molecule type" value="Genomic_DNA"/>
</dbReference>